<evidence type="ECO:0000256" key="5">
    <source>
        <dbReference type="ARBA" id="ARBA00022927"/>
    </source>
</evidence>
<evidence type="ECO:0000259" key="11">
    <source>
        <dbReference type="Pfam" id="PF21760"/>
    </source>
</evidence>
<comment type="function">
    <text evidence="9">Part of the Sec protein translocase complex. Interacts with the SecYEG preprotein conducting channel. SecDF uses the proton motive force (PMF) to complete protein translocation after the ATP-dependent function of SecA.</text>
</comment>
<dbReference type="Pfam" id="PF07549">
    <property type="entry name" value="Sec_GG"/>
    <property type="match status" value="1"/>
</dbReference>
<dbReference type="InterPro" id="IPR048631">
    <property type="entry name" value="SecD_1st"/>
</dbReference>
<dbReference type="GO" id="GO:0065002">
    <property type="term" value="P:intracellular protein transmembrane transport"/>
    <property type="evidence" value="ECO:0007669"/>
    <property type="project" value="UniProtKB-UniRule"/>
</dbReference>
<feature type="transmembrane region" description="Helical" evidence="9">
    <location>
        <begin position="467"/>
        <end position="490"/>
    </location>
</feature>
<dbReference type="Pfam" id="PF21760">
    <property type="entry name" value="SecD_1st"/>
    <property type="match status" value="1"/>
</dbReference>
<comment type="subunit">
    <text evidence="9">Forms a complex with SecF. Part of the essential Sec protein translocation apparatus which comprises SecA, SecYEG and auxiliary proteins SecDF-YajC and YidC.</text>
</comment>
<dbReference type="STRING" id="1286528.NHE_0601"/>
<feature type="domain" description="SecDF P1 head subdomain" evidence="12">
    <location>
        <begin position="217"/>
        <end position="321"/>
    </location>
</feature>
<comment type="subcellular location">
    <subcellularLocation>
        <location evidence="1 9">Cell membrane</location>
        <topology evidence="1 9">Multi-pass membrane protein</topology>
    </subcellularLocation>
</comment>
<evidence type="ECO:0000256" key="7">
    <source>
        <dbReference type="ARBA" id="ARBA00023010"/>
    </source>
</evidence>
<dbReference type="InterPro" id="IPR054384">
    <property type="entry name" value="SecDF_P1_head"/>
</dbReference>
<feature type="domain" description="Protein translocase subunit SecDF P1" evidence="11">
    <location>
        <begin position="144"/>
        <end position="200"/>
    </location>
</feature>
<gene>
    <name evidence="9 13" type="primary">secD</name>
    <name evidence="13" type="ORF">NHE_0601</name>
</gene>
<feature type="transmembrane region" description="Helical" evidence="9">
    <location>
        <begin position="393"/>
        <end position="414"/>
    </location>
</feature>
<keyword evidence="3 9" id="KW-1003">Cell membrane</keyword>
<dbReference type="InterPro" id="IPR055344">
    <property type="entry name" value="SecD_SecF_C_bact"/>
</dbReference>
<evidence type="ECO:0000259" key="10">
    <source>
        <dbReference type="Pfam" id="PF02355"/>
    </source>
</evidence>
<dbReference type="EMBL" id="CP007481">
    <property type="protein sequence ID" value="AHX11538.1"/>
    <property type="molecule type" value="Genomic_DNA"/>
</dbReference>
<keyword evidence="4 9" id="KW-0812">Transmembrane</keyword>
<dbReference type="InterPro" id="IPR001036">
    <property type="entry name" value="Acrflvin-R"/>
</dbReference>
<evidence type="ECO:0000256" key="9">
    <source>
        <dbReference type="HAMAP-Rule" id="MF_01463"/>
    </source>
</evidence>
<comment type="caution">
    <text evidence="9">Lacks conserved residue(s) required for the propagation of feature annotation.</text>
</comment>
<dbReference type="InterPro" id="IPR022646">
    <property type="entry name" value="SecD/SecF_CS"/>
</dbReference>
<feature type="domain" description="Protein export membrane protein SecD/SecF C-terminal" evidence="10">
    <location>
        <begin position="323"/>
        <end position="489"/>
    </location>
</feature>
<dbReference type="GO" id="GO:0015450">
    <property type="term" value="F:protein-transporting ATPase activity"/>
    <property type="evidence" value="ECO:0007669"/>
    <property type="project" value="InterPro"/>
</dbReference>
<keyword evidence="8 9" id="KW-0472">Membrane</keyword>
<keyword evidence="6 9" id="KW-1133">Transmembrane helix</keyword>
<proteinExistence type="inferred from homology"/>
<evidence type="ECO:0000256" key="2">
    <source>
        <dbReference type="ARBA" id="ARBA00022448"/>
    </source>
</evidence>
<keyword evidence="7 9" id="KW-0811">Translocation</keyword>
<dbReference type="KEGG" id="nhm:NHE_0601"/>
<dbReference type="PRINTS" id="PR00702">
    <property type="entry name" value="ACRIFLAVINRP"/>
</dbReference>
<keyword evidence="2 9" id="KW-0813">Transport</keyword>
<evidence type="ECO:0000256" key="4">
    <source>
        <dbReference type="ARBA" id="ARBA00022692"/>
    </source>
</evidence>
<dbReference type="PANTHER" id="PTHR30081:SF1">
    <property type="entry name" value="PROTEIN TRANSLOCASE SUBUNIT SECD"/>
    <property type="match status" value="1"/>
</dbReference>
<dbReference type="InterPro" id="IPR048634">
    <property type="entry name" value="SecD_SecF_C"/>
</dbReference>
<dbReference type="InterPro" id="IPR005791">
    <property type="entry name" value="SecD"/>
</dbReference>
<dbReference type="Gene3D" id="3.30.1360.200">
    <property type="match status" value="1"/>
</dbReference>
<dbReference type="GO" id="GO:0006605">
    <property type="term" value="P:protein targeting"/>
    <property type="evidence" value="ECO:0007669"/>
    <property type="project" value="UniProtKB-UniRule"/>
</dbReference>
<dbReference type="RefSeq" id="WP_038559716.1">
    <property type="nucleotide sequence ID" value="NZ_CP007481.1"/>
</dbReference>
<dbReference type="InterPro" id="IPR022813">
    <property type="entry name" value="SecD/SecF_arch_bac"/>
</dbReference>
<sequence length="501" mass="55268">MSARVKLFFLFCLVGLGLFVVWGNFSSRTGRKISMGLDLRGGVSITMSMDQAEYLQEKLRRVASDVSEFAKESNVKILRIKVDEVQPMLSISLAEWDEHILTELKKFFKHSSEIVLDKIDRKNAVIQLVYSEQYLREINRQLIEDSISNLRRRVDEFGVRETLIYSLGTDRIVIEVPGLKDPEELISILGKTAKLAFHMVLPDKAILLGRLTLEDKLGRRFTLERHPSLTGDLLDEASVAFSQKGTPVVRFKFNSYGTKKLEQISKANIGRPMAIVLDDTVLTAPVIRDPIIGGRGEISGNFDTKEAKELALLLKSGSLPARLNVIEQRVIGPSLGAKSTSLAKKSGILAVVLVILFMLFAYRIYGLIAAIALIMNLILLLAGLTLIEATLTLPGIAGLILTIGMAVDANVLIFERIREEFAKTGVLSNSIMKGFEHAKATIFDSNITTLAAALIMIIIGSGPIKGFAVTLSLGIITSIFSSVFATKVMMEAFIIRSRQRV</sequence>
<feature type="transmembrane region" description="Helical" evidence="9">
    <location>
        <begin position="367"/>
        <end position="387"/>
    </location>
</feature>
<dbReference type="NCBIfam" id="TIGR01129">
    <property type="entry name" value="secD"/>
    <property type="match status" value="1"/>
</dbReference>
<accession>X5H4E2</accession>
<name>X5H4E2_9RICK</name>
<dbReference type="HOGENOM" id="CLU_007894_4_3_5"/>
<dbReference type="AlphaFoldDB" id="X5H4E2"/>
<dbReference type="PANTHER" id="PTHR30081">
    <property type="entry name" value="PROTEIN-EXPORT MEMBRANE PROTEIN SEC"/>
    <property type="match status" value="1"/>
</dbReference>
<dbReference type="Proteomes" id="UP000023755">
    <property type="component" value="Chromosome"/>
</dbReference>
<dbReference type="Pfam" id="PF22599">
    <property type="entry name" value="SecDF_P1_head"/>
    <property type="match status" value="1"/>
</dbReference>
<dbReference type="FunFam" id="1.20.1640.10:FF:000004">
    <property type="entry name" value="Protein translocase subunit SecD"/>
    <property type="match status" value="1"/>
</dbReference>
<feature type="transmembrane region" description="Helical" evidence="9">
    <location>
        <begin position="442"/>
        <end position="461"/>
    </location>
</feature>
<evidence type="ECO:0000313" key="14">
    <source>
        <dbReference type="Proteomes" id="UP000023755"/>
    </source>
</evidence>
<dbReference type="SUPFAM" id="SSF82866">
    <property type="entry name" value="Multidrug efflux transporter AcrB transmembrane domain"/>
    <property type="match status" value="1"/>
</dbReference>
<evidence type="ECO:0000256" key="1">
    <source>
        <dbReference type="ARBA" id="ARBA00004651"/>
    </source>
</evidence>
<keyword evidence="14" id="KW-1185">Reference proteome</keyword>
<dbReference type="GO" id="GO:0005886">
    <property type="term" value="C:plasma membrane"/>
    <property type="evidence" value="ECO:0007669"/>
    <property type="project" value="UniProtKB-SubCell"/>
</dbReference>
<organism evidence="13 14">
    <name type="scientific">Neorickettsia helminthoeca str. Oregon</name>
    <dbReference type="NCBI Taxonomy" id="1286528"/>
    <lineage>
        <taxon>Bacteria</taxon>
        <taxon>Pseudomonadati</taxon>
        <taxon>Pseudomonadota</taxon>
        <taxon>Alphaproteobacteria</taxon>
        <taxon>Rickettsiales</taxon>
        <taxon>Anaplasmataceae</taxon>
        <taxon>Neorickettsia</taxon>
    </lineage>
</organism>
<feature type="transmembrane region" description="Helical" evidence="9">
    <location>
        <begin position="342"/>
        <end position="360"/>
    </location>
</feature>
<dbReference type="OrthoDB" id="9805019at2"/>
<evidence type="ECO:0000259" key="12">
    <source>
        <dbReference type="Pfam" id="PF22599"/>
    </source>
</evidence>
<dbReference type="NCBIfam" id="TIGR00916">
    <property type="entry name" value="2A0604s01"/>
    <property type="match status" value="1"/>
</dbReference>
<evidence type="ECO:0000256" key="3">
    <source>
        <dbReference type="ARBA" id="ARBA00022475"/>
    </source>
</evidence>
<comment type="similarity">
    <text evidence="9">Belongs to the SecD/SecF family. SecD subfamily.</text>
</comment>
<dbReference type="HAMAP" id="MF_01463_B">
    <property type="entry name" value="SecD_B"/>
    <property type="match status" value="1"/>
</dbReference>
<evidence type="ECO:0000256" key="8">
    <source>
        <dbReference type="ARBA" id="ARBA00023136"/>
    </source>
</evidence>
<reference evidence="13 14" key="1">
    <citation type="submission" date="2014-03" db="EMBL/GenBank/DDBJ databases">
        <title>Sequencing and Comparison of Genomes and Transcriptome Profiles of Human Ehrlichiosis Agents.</title>
        <authorList>
            <person name="Lin M."/>
            <person name="Daugherty S.C."/>
            <person name="Nagaraj S."/>
            <person name="Cheng Z."/>
            <person name="Xiong Q."/>
            <person name="Lin F.-Y."/>
            <person name="Sengamalay N."/>
            <person name="Ott S."/>
            <person name="Godinez A."/>
            <person name="Tallon L.J."/>
            <person name="Sadzewicz L."/>
            <person name="Fraser C.M."/>
            <person name="Dunning Hotopp J.C."/>
            <person name="Rikihisa Y."/>
        </authorList>
    </citation>
    <scope>NUCLEOTIDE SEQUENCE [LARGE SCALE GENOMIC DNA]</scope>
    <source>
        <strain evidence="13 14">Oregon</strain>
    </source>
</reference>
<dbReference type="GO" id="GO:0043952">
    <property type="term" value="P:protein transport by the Sec complex"/>
    <property type="evidence" value="ECO:0007669"/>
    <property type="project" value="UniProtKB-UniRule"/>
</dbReference>
<protein>
    <recommendedName>
        <fullName evidence="9">Protein translocase subunit SecD</fullName>
    </recommendedName>
</protein>
<evidence type="ECO:0000256" key="6">
    <source>
        <dbReference type="ARBA" id="ARBA00022989"/>
    </source>
</evidence>
<keyword evidence="5 9" id="KW-0653">Protein transport</keyword>
<dbReference type="Pfam" id="PF02355">
    <property type="entry name" value="SecD_SecF_C"/>
    <property type="match status" value="1"/>
</dbReference>
<dbReference type="Gene3D" id="1.20.1640.10">
    <property type="entry name" value="Multidrug efflux transporter AcrB transmembrane domain"/>
    <property type="match status" value="1"/>
</dbReference>
<evidence type="ECO:0000313" key="13">
    <source>
        <dbReference type="EMBL" id="AHX11538.1"/>
    </source>
</evidence>
<dbReference type="Gene3D" id="3.30.70.3400">
    <property type="match status" value="1"/>
</dbReference>